<keyword evidence="3 5" id="KW-1133">Transmembrane helix</keyword>
<accession>A0A378QD55</accession>
<reference evidence="7 8" key="1">
    <citation type="submission" date="2018-06" db="EMBL/GenBank/DDBJ databases">
        <authorList>
            <consortium name="Pathogen Informatics"/>
            <person name="Doyle S."/>
        </authorList>
    </citation>
    <scope>NUCLEOTIDE SEQUENCE [LARGE SCALE GENOMIC DNA]</scope>
    <source>
        <strain evidence="7 8">NCTC12877</strain>
    </source>
</reference>
<evidence type="ECO:0000256" key="3">
    <source>
        <dbReference type="ARBA" id="ARBA00022989"/>
    </source>
</evidence>
<keyword evidence="4 5" id="KW-0472">Membrane</keyword>
<dbReference type="SUPFAM" id="SSF54427">
    <property type="entry name" value="NTF2-like"/>
    <property type="match status" value="1"/>
</dbReference>
<dbReference type="OrthoDB" id="7366154at2"/>
<evidence type="ECO:0000256" key="5">
    <source>
        <dbReference type="SAM" id="Phobius"/>
    </source>
</evidence>
<dbReference type="InterPro" id="IPR032710">
    <property type="entry name" value="NTF2-like_dom_sf"/>
</dbReference>
<evidence type="ECO:0000256" key="2">
    <source>
        <dbReference type="ARBA" id="ARBA00022692"/>
    </source>
</evidence>
<comment type="subcellular location">
    <subcellularLocation>
        <location evidence="1">Membrane</location>
        <topology evidence="1">Single-pass membrane protein</topology>
    </subcellularLocation>
</comment>
<protein>
    <submittedName>
        <fullName evidence="7">Type IV secretion system protein virB8</fullName>
    </submittedName>
</protein>
<dbReference type="Proteomes" id="UP000254065">
    <property type="component" value="Unassembled WGS sequence"/>
</dbReference>
<evidence type="ECO:0000313" key="7">
    <source>
        <dbReference type="EMBL" id="STY98641.1"/>
    </source>
</evidence>
<dbReference type="InterPro" id="IPR007430">
    <property type="entry name" value="VirB8"/>
</dbReference>
<evidence type="ECO:0000313" key="8">
    <source>
        <dbReference type="Proteomes" id="UP000254065"/>
    </source>
</evidence>
<dbReference type="GO" id="GO:0030255">
    <property type="term" value="P:protein secretion by the type IV secretion system"/>
    <property type="evidence" value="ECO:0007669"/>
    <property type="project" value="InterPro"/>
</dbReference>
<name>A0A378QD55_9GAMM</name>
<feature type="transmembrane region" description="Helical" evidence="5">
    <location>
        <begin position="49"/>
        <end position="66"/>
    </location>
</feature>
<dbReference type="AlphaFoldDB" id="A0A378QD55"/>
<dbReference type="GO" id="GO:0016020">
    <property type="term" value="C:membrane"/>
    <property type="evidence" value="ECO:0007669"/>
    <property type="project" value="UniProtKB-SubCell"/>
</dbReference>
<gene>
    <name evidence="7" type="primary">virB8_1</name>
    <name evidence="7" type="ORF">NCTC12877_00021</name>
</gene>
<dbReference type="EMBL" id="UGQB01000002">
    <property type="protein sequence ID" value="STY98641.1"/>
    <property type="molecule type" value="Genomic_DNA"/>
</dbReference>
<sequence>MLGKSKKEKVVDNSRVDKAHWNQYLAEVKGLERDYMAEIVKSRRDWQKMAVLCFVFAVVAVLYHQFNPVTHKEPMVLEVDKSNGQVNVVSRIKDQEKSYGEVVDTFFIADYVKAYGNYNYHSIQDDYDKVILMSSDSVGQQYQAIYDGSNGQKPRDEFLGKSGTRKIEIISVVPDVQKGIATVRFTATTDSSQQSKIMENYTATLTYEYVSARIDEGVRLVNPLGFVVTSYREDKELGQ</sequence>
<evidence type="ECO:0000256" key="1">
    <source>
        <dbReference type="ARBA" id="ARBA00004167"/>
    </source>
</evidence>
<dbReference type="STRING" id="1122244.GCA_000426885_02349"/>
<proteinExistence type="predicted"/>
<evidence type="ECO:0000259" key="6">
    <source>
        <dbReference type="Pfam" id="PF04335"/>
    </source>
</evidence>
<evidence type="ECO:0000256" key="4">
    <source>
        <dbReference type="ARBA" id="ARBA00023136"/>
    </source>
</evidence>
<keyword evidence="2 5" id="KW-0812">Transmembrane</keyword>
<feature type="domain" description="Bacterial virulence protein VirB8" evidence="6">
    <location>
        <begin position="32"/>
        <end position="236"/>
    </location>
</feature>
<dbReference type="CDD" id="cd16424">
    <property type="entry name" value="VirB8"/>
    <property type="match status" value="1"/>
</dbReference>
<organism evidence="7 8">
    <name type="scientific">Moraxella caprae</name>
    <dbReference type="NCBI Taxonomy" id="90240"/>
    <lineage>
        <taxon>Bacteria</taxon>
        <taxon>Pseudomonadati</taxon>
        <taxon>Pseudomonadota</taxon>
        <taxon>Gammaproteobacteria</taxon>
        <taxon>Moraxellales</taxon>
        <taxon>Moraxellaceae</taxon>
        <taxon>Moraxella</taxon>
    </lineage>
</organism>
<dbReference type="Gene3D" id="3.10.450.230">
    <property type="entry name" value="VirB8 protein"/>
    <property type="match status" value="1"/>
</dbReference>
<dbReference type="InterPro" id="IPR026264">
    <property type="entry name" value="VirB8/PtlE"/>
</dbReference>
<dbReference type="RefSeq" id="WP_029103699.1">
    <property type="nucleotide sequence ID" value="NZ_UGQB01000002.1"/>
</dbReference>
<keyword evidence="8" id="KW-1185">Reference proteome</keyword>
<dbReference type="PIRSF" id="PIRSF003299">
    <property type="entry name" value="VirB8_PtlE"/>
    <property type="match status" value="1"/>
</dbReference>
<dbReference type="Pfam" id="PF04335">
    <property type="entry name" value="VirB8"/>
    <property type="match status" value="1"/>
</dbReference>